<dbReference type="Proteomes" id="UP001362999">
    <property type="component" value="Unassembled WGS sequence"/>
</dbReference>
<reference evidence="2 3" key="1">
    <citation type="journal article" date="2024" name="J Genomics">
        <title>Draft genome sequencing and assembly of Favolaschia claudopus CIRM-BRFM 2984 isolated from oak limbs.</title>
        <authorList>
            <person name="Navarro D."/>
            <person name="Drula E."/>
            <person name="Chaduli D."/>
            <person name="Cazenave R."/>
            <person name="Ahrendt S."/>
            <person name="Wang J."/>
            <person name="Lipzen A."/>
            <person name="Daum C."/>
            <person name="Barry K."/>
            <person name="Grigoriev I.V."/>
            <person name="Favel A."/>
            <person name="Rosso M.N."/>
            <person name="Martin F."/>
        </authorList>
    </citation>
    <scope>NUCLEOTIDE SEQUENCE [LARGE SCALE GENOMIC DNA]</scope>
    <source>
        <strain evidence="2 3">CIRM-BRFM 2984</strain>
    </source>
</reference>
<evidence type="ECO:0000313" key="2">
    <source>
        <dbReference type="EMBL" id="KAK7022437.1"/>
    </source>
</evidence>
<evidence type="ECO:0000256" key="1">
    <source>
        <dbReference type="SAM" id="Coils"/>
    </source>
</evidence>
<dbReference type="InterPro" id="IPR032675">
    <property type="entry name" value="LRR_dom_sf"/>
</dbReference>
<sequence length="444" mass="50097">MSRDMAASKLRTHIDELSSNISDLINQRVQARRELNHLLDPMARLPLELQSHIFLCVEHKLNAERKADPNDVPLVFLSVCHLWHVIALSTPKLWTEITIDSLPRSANYVTLRRKWMERAGKLPLSLSLGGFSDPNDTAFDDLVKRHQDQVQSLTLRWKLFSRPHPHNGKQPIHLQGYFPSLRRLAIHGGGDDIYASEDVLEVLRAAPKVSYCQIFEVYCDEDDNPENFLDSSSLPLTLPLLEELRLGVHEPDAFLRNSGAGAAILKYLRLPALRKLSLTVLDIDDDDIVSFFTRSSPPLELLSLSVEHDWPRAVVKRCLRLLPTVTALQLCSRANDYLCFVEVLGTSFEILPNLRELSLSTLCTATIDYTALIHALTARRASPLKQLAVYLYPVEWDDNAHRGPISPQATALPDGAAKFALQRFVKEGMEIFVGFGQTNLVKFE</sequence>
<dbReference type="EMBL" id="JAWWNJ010000037">
    <property type="protein sequence ID" value="KAK7022437.1"/>
    <property type="molecule type" value="Genomic_DNA"/>
</dbReference>
<organism evidence="2 3">
    <name type="scientific">Favolaschia claudopus</name>
    <dbReference type="NCBI Taxonomy" id="2862362"/>
    <lineage>
        <taxon>Eukaryota</taxon>
        <taxon>Fungi</taxon>
        <taxon>Dikarya</taxon>
        <taxon>Basidiomycota</taxon>
        <taxon>Agaricomycotina</taxon>
        <taxon>Agaricomycetes</taxon>
        <taxon>Agaricomycetidae</taxon>
        <taxon>Agaricales</taxon>
        <taxon>Marasmiineae</taxon>
        <taxon>Mycenaceae</taxon>
        <taxon>Favolaschia</taxon>
    </lineage>
</organism>
<name>A0AAW0B9F3_9AGAR</name>
<dbReference type="AlphaFoldDB" id="A0AAW0B9F3"/>
<evidence type="ECO:0000313" key="3">
    <source>
        <dbReference type="Proteomes" id="UP001362999"/>
    </source>
</evidence>
<keyword evidence="1" id="KW-0175">Coiled coil</keyword>
<proteinExistence type="predicted"/>
<accession>A0AAW0B9F3</accession>
<protein>
    <recommendedName>
        <fullName evidence="4">F-box domain-containing protein</fullName>
    </recommendedName>
</protein>
<keyword evidence="3" id="KW-1185">Reference proteome</keyword>
<comment type="caution">
    <text evidence="2">The sequence shown here is derived from an EMBL/GenBank/DDBJ whole genome shotgun (WGS) entry which is preliminary data.</text>
</comment>
<gene>
    <name evidence="2" type="ORF">R3P38DRAFT_2780461</name>
</gene>
<feature type="coiled-coil region" evidence="1">
    <location>
        <begin position="7"/>
        <end position="34"/>
    </location>
</feature>
<evidence type="ECO:0008006" key="4">
    <source>
        <dbReference type="Google" id="ProtNLM"/>
    </source>
</evidence>
<dbReference type="Gene3D" id="3.80.10.10">
    <property type="entry name" value="Ribonuclease Inhibitor"/>
    <property type="match status" value="1"/>
</dbReference>
<dbReference type="SUPFAM" id="SSF52047">
    <property type="entry name" value="RNI-like"/>
    <property type="match status" value="1"/>
</dbReference>